<dbReference type="SUPFAM" id="SSF57701">
    <property type="entry name" value="Zn2/Cys6 DNA-binding domain"/>
    <property type="match status" value="1"/>
</dbReference>
<comment type="caution">
    <text evidence="8">The sequence shown here is derived from an EMBL/GenBank/DDBJ whole genome shotgun (WGS) entry which is preliminary data.</text>
</comment>
<gene>
    <name evidence="8" type="ORF">VFPBJ_09407</name>
</gene>
<evidence type="ECO:0000259" key="7">
    <source>
        <dbReference type="PROSITE" id="PS00463"/>
    </source>
</evidence>
<dbReference type="CDD" id="cd12148">
    <property type="entry name" value="fungal_TF_MHR"/>
    <property type="match status" value="1"/>
</dbReference>
<evidence type="ECO:0000256" key="6">
    <source>
        <dbReference type="SAM" id="MobiDB-lite"/>
    </source>
</evidence>
<dbReference type="Gene3D" id="4.10.240.10">
    <property type="entry name" value="Zn(2)-C6 fungal-type DNA-binding domain"/>
    <property type="match status" value="1"/>
</dbReference>
<dbReference type="PROSITE" id="PS00463">
    <property type="entry name" value="ZN2_CY6_FUNGAL_1"/>
    <property type="match status" value="1"/>
</dbReference>
<keyword evidence="2" id="KW-0805">Transcription regulation</keyword>
<dbReference type="InterPro" id="IPR001138">
    <property type="entry name" value="Zn2Cys6_DnaBD"/>
</dbReference>
<dbReference type="GO" id="GO:0008270">
    <property type="term" value="F:zinc ion binding"/>
    <property type="evidence" value="ECO:0007669"/>
    <property type="project" value="InterPro"/>
</dbReference>
<dbReference type="GO" id="GO:0000976">
    <property type="term" value="F:transcription cis-regulatory region binding"/>
    <property type="evidence" value="ECO:0007669"/>
    <property type="project" value="TreeGrafter"/>
</dbReference>
<feature type="domain" description="Zn(2)-C6 fungal-type" evidence="7">
    <location>
        <begin position="18"/>
        <end position="51"/>
    </location>
</feature>
<keyword evidence="3" id="KW-0238">DNA-binding</keyword>
<evidence type="ECO:0000256" key="3">
    <source>
        <dbReference type="ARBA" id="ARBA00023125"/>
    </source>
</evidence>
<dbReference type="Proteomes" id="UP000078240">
    <property type="component" value="Unassembled WGS sequence"/>
</dbReference>
<feature type="compositionally biased region" description="Polar residues" evidence="6">
    <location>
        <begin position="120"/>
        <end position="133"/>
    </location>
</feature>
<dbReference type="GO" id="GO:0000981">
    <property type="term" value="F:DNA-binding transcription factor activity, RNA polymerase II-specific"/>
    <property type="evidence" value="ECO:0007669"/>
    <property type="project" value="InterPro"/>
</dbReference>
<evidence type="ECO:0000256" key="5">
    <source>
        <dbReference type="ARBA" id="ARBA00023242"/>
    </source>
</evidence>
<name>A0A179GC87_PURLI</name>
<dbReference type="InterPro" id="IPR036864">
    <property type="entry name" value="Zn2-C6_fun-type_DNA-bd_sf"/>
</dbReference>
<dbReference type="GO" id="GO:0005634">
    <property type="term" value="C:nucleus"/>
    <property type="evidence" value="ECO:0007669"/>
    <property type="project" value="UniProtKB-SubCell"/>
</dbReference>
<protein>
    <submittedName>
        <fullName evidence="8">Fungal transcriptional regulatory protein</fullName>
    </submittedName>
</protein>
<dbReference type="EMBL" id="LSBH01000008">
    <property type="protein sequence ID" value="OAQ75434.1"/>
    <property type="molecule type" value="Genomic_DNA"/>
</dbReference>
<dbReference type="PANTHER" id="PTHR31845">
    <property type="entry name" value="FINGER DOMAIN PROTEIN, PUTATIVE-RELATED"/>
    <property type="match status" value="1"/>
</dbReference>
<dbReference type="AlphaFoldDB" id="A0A179GC87"/>
<sequence length="681" mass="75797">MADHRSVRGQSPPRRMRACIPCSSAKARCNFQEANVARHLCDRCEKHGIKCVAKSTRSLRKPRQIRPLNSRVSTLERQLETLTAALEIHNGSSSSQDVGAPHPESRAALLAADQAGTVLTPDSTSSTDNSRNGPSLHRHEDTREAQPPTVAVPSDAVPVYGLTWPQAERILDIFRTEFMPNFPFVIVQQHTTARALLAQKPFLFRAVMLAAAPLPPPRLAKMKRNVMAYLGQHVLVEEERKLDLLQGLLVCLAWADLRSLYDEQVTNLTYLALGYAHNLGITRMPAALLRMIGMDEAPEDVRQSKDHAMLRQNMHSTEEQRAYLGCYCLLSVNSTQFGRQNALRSQYIDLCGDALKRNCQHPLDAFLERTVRLTQMGERISEAFGAANDCERGKPYLFLLEDQTTAFRAELDTVVDSLAQELARARGTYAHGVAGRDFDSWEKAAVLHYNYLLVRLYEPATHLREVPADNDGDGSSTATYRASCLASCLAAAKAYFDALFTLPAAHYLHQSVAGTEQVTFVMVISTRLLLLRAAPGWDRFRAREALDFVAVLDHLLERVEGAEAERRLEMEAFVREMGVGGVTEEETAAEGRLVDTARKMRWIRGWFDKRVKGDDDERAAAAAAGESLPGEAEEVEEIVVDRGETLERVVEQAKFIAMGGGSYWFGGLLPNSAWNFDDVDM</sequence>
<dbReference type="CDD" id="cd00067">
    <property type="entry name" value="GAL4"/>
    <property type="match status" value="1"/>
</dbReference>
<comment type="subcellular location">
    <subcellularLocation>
        <location evidence="1">Nucleus</location>
    </subcellularLocation>
</comment>
<dbReference type="InterPro" id="IPR051089">
    <property type="entry name" value="prtT"/>
</dbReference>
<reference evidence="8 9" key="1">
    <citation type="submission" date="2016-01" db="EMBL/GenBank/DDBJ databases">
        <title>Biosynthesis of antibiotic leucinostatins and their inhibition on Phytophthora in bio-control Purpureocillium lilacinum.</title>
        <authorList>
            <person name="Wang G."/>
            <person name="Liu Z."/>
            <person name="Lin R."/>
            <person name="Li E."/>
            <person name="Mao Z."/>
            <person name="Ling J."/>
            <person name="Yin W."/>
            <person name="Xie B."/>
        </authorList>
    </citation>
    <scope>NUCLEOTIDE SEQUENCE [LARGE SCALE GENOMIC DNA]</scope>
    <source>
        <strain evidence="8">PLBJ-1</strain>
    </source>
</reference>
<evidence type="ECO:0000256" key="4">
    <source>
        <dbReference type="ARBA" id="ARBA00023163"/>
    </source>
</evidence>
<evidence type="ECO:0000256" key="1">
    <source>
        <dbReference type="ARBA" id="ARBA00004123"/>
    </source>
</evidence>
<feature type="region of interest" description="Disordered" evidence="6">
    <location>
        <begin position="118"/>
        <end position="152"/>
    </location>
</feature>
<keyword evidence="5" id="KW-0539">Nucleus</keyword>
<accession>A0A179GC87</accession>
<organism evidence="8 9">
    <name type="scientific">Purpureocillium lilacinum</name>
    <name type="common">Paecilomyces lilacinus</name>
    <dbReference type="NCBI Taxonomy" id="33203"/>
    <lineage>
        <taxon>Eukaryota</taxon>
        <taxon>Fungi</taxon>
        <taxon>Dikarya</taxon>
        <taxon>Ascomycota</taxon>
        <taxon>Pezizomycotina</taxon>
        <taxon>Sordariomycetes</taxon>
        <taxon>Hypocreomycetidae</taxon>
        <taxon>Hypocreales</taxon>
        <taxon>Ophiocordycipitaceae</taxon>
        <taxon>Purpureocillium</taxon>
    </lineage>
</organism>
<evidence type="ECO:0000313" key="9">
    <source>
        <dbReference type="Proteomes" id="UP000078240"/>
    </source>
</evidence>
<dbReference type="PANTHER" id="PTHR31845:SF10">
    <property type="entry name" value="ZN(II)2CYS6 TRANSCRIPTION FACTOR (EUROFUNG)"/>
    <property type="match status" value="1"/>
</dbReference>
<evidence type="ECO:0000313" key="8">
    <source>
        <dbReference type="EMBL" id="OAQ75434.1"/>
    </source>
</evidence>
<keyword evidence="4" id="KW-0804">Transcription</keyword>
<proteinExistence type="predicted"/>
<evidence type="ECO:0000256" key="2">
    <source>
        <dbReference type="ARBA" id="ARBA00023015"/>
    </source>
</evidence>